<feature type="transmembrane region" description="Helical" evidence="6">
    <location>
        <begin position="155"/>
        <end position="176"/>
    </location>
</feature>
<sequence>MVWVIIISLFNNGAGRRPSRSGFFFKTHLGQFAACLLGSYLLSSISGILSARWLMDGGVTQGTLCIAQAVLTGMGGFGSAYFIVAMGVHTFNTLVLRHRQPNWLIAAFLMLGLIGMIAIGPSSASNIKSGPVYGSAGAMCAITESYPTLRLILRLLPMFTAALLSTVIYSLIFLILRGTLVINGGLRLNLDAPSRWTTHDSVEGYQRFLNSIARSMLWYRISFVLFLVPSSIIQLMDISDVHVSFGVLSFAYILELLLGVVNVIILYNVLRVLGPAIGTSSSPPPRSDVESFGSPDNRLSPVEKPALRPLFLGGAQHFSPPKKSFESLRRVPAKYDRTSIISSSSLPFTHDRPWATSHSRSSSSARLLAPPSRLGHAHTLSAASSISVVSAASLQHAISPHITLDEDVLTPLPPALIQQNPVVVPQLHITTTPQTRGLTAAPRKDMTPSGGLPRRATNIVHRYAPNIDSPRSSSPSPNPSAPAEGPSMPSPSVLPVLSIPILMKGSPGEQDTPNESPAVSSQRSLSLISMYYSRSLDMPDEMVPSIPTR</sequence>
<feature type="region of interest" description="Disordered" evidence="5">
    <location>
        <begin position="433"/>
        <end position="524"/>
    </location>
</feature>
<organism evidence="7 8">
    <name type="scientific">Heterobasidion irregulare (strain TC 32-1)</name>
    <dbReference type="NCBI Taxonomy" id="747525"/>
    <lineage>
        <taxon>Eukaryota</taxon>
        <taxon>Fungi</taxon>
        <taxon>Dikarya</taxon>
        <taxon>Basidiomycota</taxon>
        <taxon>Agaricomycotina</taxon>
        <taxon>Agaricomycetes</taxon>
        <taxon>Russulales</taxon>
        <taxon>Bondarzewiaceae</taxon>
        <taxon>Heterobasidion</taxon>
        <taxon>Heterobasidion annosum species complex</taxon>
    </lineage>
</organism>
<dbReference type="STRING" id="747525.W4KC13"/>
<dbReference type="Gene3D" id="1.20.1070.10">
    <property type="entry name" value="Rhodopsin 7-helix transmembrane proteins"/>
    <property type="match status" value="1"/>
</dbReference>
<keyword evidence="8" id="KW-1185">Reference proteome</keyword>
<keyword evidence="3 6" id="KW-1133">Transmembrane helix</keyword>
<dbReference type="eggNOG" id="ENOG502SJKT">
    <property type="taxonomic scope" value="Eukaryota"/>
</dbReference>
<dbReference type="GeneID" id="20672219"/>
<name>W4KC13_HETIT</name>
<dbReference type="OrthoDB" id="100006at2759"/>
<feature type="compositionally biased region" description="Low complexity" evidence="5">
    <location>
        <begin position="465"/>
        <end position="502"/>
    </location>
</feature>
<accession>W4KC13</accession>
<dbReference type="PANTHER" id="PTHR23112:SF37">
    <property type="entry name" value="G PROTEIN-COUPLED RECEPTOR GPR1"/>
    <property type="match status" value="1"/>
</dbReference>
<dbReference type="GO" id="GO:0007189">
    <property type="term" value="P:adenylate cyclase-activating G protein-coupled receptor signaling pathway"/>
    <property type="evidence" value="ECO:0007669"/>
    <property type="project" value="TreeGrafter"/>
</dbReference>
<evidence type="ECO:0000256" key="2">
    <source>
        <dbReference type="ARBA" id="ARBA00022692"/>
    </source>
</evidence>
<keyword evidence="4 6" id="KW-0472">Membrane</keyword>
<dbReference type="InParanoid" id="W4KC13"/>
<evidence type="ECO:0000256" key="4">
    <source>
        <dbReference type="ARBA" id="ARBA00023136"/>
    </source>
</evidence>
<dbReference type="PANTHER" id="PTHR23112">
    <property type="entry name" value="G PROTEIN-COUPLED RECEPTOR 157-RELATED"/>
    <property type="match status" value="1"/>
</dbReference>
<proteinExistence type="predicted"/>
<feature type="region of interest" description="Disordered" evidence="5">
    <location>
        <begin position="351"/>
        <end position="370"/>
    </location>
</feature>
<dbReference type="GO" id="GO:0005886">
    <property type="term" value="C:plasma membrane"/>
    <property type="evidence" value="ECO:0007669"/>
    <property type="project" value="TreeGrafter"/>
</dbReference>
<feature type="region of interest" description="Disordered" evidence="5">
    <location>
        <begin position="280"/>
        <end position="300"/>
    </location>
</feature>
<feature type="compositionally biased region" description="Polar residues" evidence="5">
    <location>
        <begin position="509"/>
        <end position="524"/>
    </location>
</feature>
<evidence type="ECO:0000256" key="6">
    <source>
        <dbReference type="SAM" id="Phobius"/>
    </source>
</evidence>
<dbReference type="RefSeq" id="XP_009544623.1">
    <property type="nucleotide sequence ID" value="XM_009546328.1"/>
</dbReference>
<dbReference type="EMBL" id="KI925457">
    <property type="protein sequence ID" value="ETW82875.1"/>
    <property type="molecule type" value="Genomic_DNA"/>
</dbReference>
<keyword evidence="2 6" id="KW-0812">Transmembrane</keyword>
<evidence type="ECO:0000256" key="5">
    <source>
        <dbReference type="SAM" id="MobiDB-lite"/>
    </source>
</evidence>
<dbReference type="Proteomes" id="UP000030671">
    <property type="component" value="Unassembled WGS sequence"/>
</dbReference>
<feature type="transmembrane region" description="Helical" evidence="6">
    <location>
        <begin position="66"/>
        <end position="91"/>
    </location>
</feature>
<comment type="subcellular location">
    <subcellularLocation>
        <location evidence="1">Membrane</location>
        <topology evidence="1">Multi-pass membrane protein</topology>
    </subcellularLocation>
</comment>
<evidence type="ECO:0000256" key="1">
    <source>
        <dbReference type="ARBA" id="ARBA00004141"/>
    </source>
</evidence>
<evidence type="ECO:0008006" key="9">
    <source>
        <dbReference type="Google" id="ProtNLM"/>
    </source>
</evidence>
<feature type="compositionally biased region" description="Low complexity" evidence="5">
    <location>
        <begin position="359"/>
        <end position="370"/>
    </location>
</feature>
<dbReference type="GO" id="GO:0004930">
    <property type="term" value="F:G protein-coupled receptor activity"/>
    <property type="evidence" value="ECO:0007669"/>
    <property type="project" value="TreeGrafter"/>
</dbReference>
<gene>
    <name evidence="7" type="ORF">HETIRDRAFT_38489</name>
</gene>
<feature type="transmembrane region" description="Helical" evidence="6">
    <location>
        <begin position="248"/>
        <end position="270"/>
    </location>
</feature>
<dbReference type="KEGG" id="hir:HETIRDRAFT_38489"/>
<dbReference type="HOGENOM" id="CLU_496585_0_0_1"/>
<feature type="non-terminal residue" evidence="7">
    <location>
        <position position="549"/>
    </location>
</feature>
<feature type="transmembrane region" description="Helical" evidence="6">
    <location>
        <begin position="29"/>
        <end position="54"/>
    </location>
</feature>
<evidence type="ECO:0000313" key="8">
    <source>
        <dbReference type="Proteomes" id="UP000030671"/>
    </source>
</evidence>
<feature type="transmembrane region" description="Helical" evidence="6">
    <location>
        <begin position="103"/>
        <end position="124"/>
    </location>
</feature>
<protein>
    <recommendedName>
        <fullName evidence="9">Glucose receptor Git3 N-terminal domain-containing protein</fullName>
    </recommendedName>
</protein>
<evidence type="ECO:0000313" key="7">
    <source>
        <dbReference type="EMBL" id="ETW82875.1"/>
    </source>
</evidence>
<reference evidence="7 8" key="1">
    <citation type="journal article" date="2012" name="New Phytol.">
        <title>Insight into trade-off between wood decay and parasitism from the genome of a fungal forest pathogen.</title>
        <authorList>
            <person name="Olson A."/>
            <person name="Aerts A."/>
            <person name="Asiegbu F."/>
            <person name="Belbahri L."/>
            <person name="Bouzid O."/>
            <person name="Broberg A."/>
            <person name="Canback B."/>
            <person name="Coutinho P.M."/>
            <person name="Cullen D."/>
            <person name="Dalman K."/>
            <person name="Deflorio G."/>
            <person name="van Diepen L.T."/>
            <person name="Dunand C."/>
            <person name="Duplessis S."/>
            <person name="Durling M."/>
            <person name="Gonthier P."/>
            <person name="Grimwood J."/>
            <person name="Fossdal C.G."/>
            <person name="Hansson D."/>
            <person name="Henrissat B."/>
            <person name="Hietala A."/>
            <person name="Himmelstrand K."/>
            <person name="Hoffmeister D."/>
            <person name="Hogberg N."/>
            <person name="James T.Y."/>
            <person name="Karlsson M."/>
            <person name="Kohler A."/>
            <person name="Kues U."/>
            <person name="Lee Y.H."/>
            <person name="Lin Y.C."/>
            <person name="Lind M."/>
            <person name="Lindquist E."/>
            <person name="Lombard V."/>
            <person name="Lucas S."/>
            <person name="Lunden K."/>
            <person name="Morin E."/>
            <person name="Murat C."/>
            <person name="Park J."/>
            <person name="Raffaello T."/>
            <person name="Rouze P."/>
            <person name="Salamov A."/>
            <person name="Schmutz J."/>
            <person name="Solheim H."/>
            <person name="Stahlberg J."/>
            <person name="Velez H."/>
            <person name="de Vries R.P."/>
            <person name="Wiebenga A."/>
            <person name="Woodward S."/>
            <person name="Yakovlev I."/>
            <person name="Garbelotto M."/>
            <person name="Martin F."/>
            <person name="Grigoriev I.V."/>
            <person name="Stenlid J."/>
        </authorList>
    </citation>
    <scope>NUCLEOTIDE SEQUENCE [LARGE SCALE GENOMIC DNA]</scope>
    <source>
        <strain evidence="7 8">TC 32-1</strain>
    </source>
</reference>
<feature type="transmembrane region" description="Helical" evidence="6">
    <location>
        <begin position="217"/>
        <end position="236"/>
    </location>
</feature>
<dbReference type="AlphaFoldDB" id="W4KC13"/>
<evidence type="ECO:0000256" key="3">
    <source>
        <dbReference type="ARBA" id="ARBA00022989"/>
    </source>
</evidence>